<evidence type="ECO:0000256" key="3">
    <source>
        <dbReference type="HAMAP-Rule" id="MF_03054"/>
    </source>
</evidence>
<dbReference type="GO" id="GO:0016783">
    <property type="term" value="F:sulfurtransferase activity"/>
    <property type="evidence" value="ECO:0007669"/>
    <property type="project" value="TreeGrafter"/>
</dbReference>
<evidence type="ECO:0000313" key="6">
    <source>
        <dbReference type="EMBL" id="CAB3240603.1"/>
    </source>
</evidence>
<organism evidence="6 8">
    <name type="scientific">Arctia plantaginis</name>
    <name type="common">Wood tiger moth</name>
    <name type="synonym">Phalaena plantaginis</name>
    <dbReference type="NCBI Taxonomy" id="874455"/>
    <lineage>
        <taxon>Eukaryota</taxon>
        <taxon>Metazoa</taxon>
        <taxon>Ecdysozoa</taxon>
        <taxon>Arthropoda</taxon>
        <taxon>Hexapoda</taxon>
        <taxon>Insecta</taxon>
        <taxon>Pterygota</taxon>
        <taxon>Neoptera</taxon>
        <taxon>Endopterygota</taxon>
        <taxon>Lepidoptera</taxon>
        <taxon>Glossata</taxon>
        <taxon>Ditrysia</taxon>
        <taxon>Noctuoidea</taxon>
        <taxon>Erebidae</taxon>
        <taxon>Arctiinae</taxon>
        <taxon>Arctia</taxon>
    </lineage>
</organism>
<accession>A0A8S1A7Y3</accession>
<dbReference type="GO" id="GO:0032447">
    <property type="term" value="P:protein urmylation"/>
    <property type="evidence" value="ECO:0007669"/>
    <property type="project" value="UniProtKB-UniRule"/>
</dbReference>
<dbReference type="AlphaFoldDB" id="A0A8S1A7Y3"/>
<keyword evidence="7" id="KW-1185">Reference proteome</keyword>
<keyword evidence="1 3" id="KW-0963">Cytoplasm</keyword>
<dbReference type="InterPro" id="IPR019407">
    <property type="entry name" value="CTU2"/>
</dbReference>
<dbReference type="Proteomes" id="UP000494106">
    <property type="component" value="Unassembled WGS sequence"/>
</dbReference>
<comment type="subcellular location">
    <subcellularLocation>
        <location evidence="3">Cytoplasm</location>
    </subcellularLocation>
</comment>
<dbReference type="GO" id="GO:0000049">
    <property type="term" value="F:tRNA binding"/>
    <property type="evidence" value="ECO:0007669"/>
    <property type="project" value="InterPro"/>
</dbReference>
<keyword evidence="2 3" id="KW-0819">tRNA processing</keyword>
<protein>
    <recommendedName>
        <fullName evidence="3">Cytoplasmic tRNA 2-thiolation protein 2</fullName>
    </recommendedName>
</protein>
<comment type="caution">
    <text evidence="6">The sequence shown here is derived from an EMBL/GenBank/DDBJ whole genome shotgun (WGS) entry which is preliminary data.</text>
</comment>
<dbReference type="InterPro" id="IPR014729">
    <property type="entry name" value="Rossmann-like_a/b/a_fold"/>
</dbReference>
<feature type="domain" description="tRNA(Ile)-lysidine/2-thiocytidine synthase N-terminal" evidence="4">
    <location>
        <begin position="48"/>
        <end position="245"/>
    </location>
</feature>
<evidence type="ECO:0000259" key="4">
    <source>
        <dbReference type="Pfam" id="PF01171"/>
    </source>
</evidence>
<dbReference type="HAMAP" id="MF_03054">
    <property type="entry name" value="CTU2"/>
    <property type="match status" value="1"/>
</dbReference>
<dbReference type="Proteomes" id="UP000494256">
    <property type="component" value="Unassembled WGS sequence"/>
</dbReference>
<dbReference type="OrthoDB" id="25129at2759"/>
<evidence type="ECO:0000256" key="1">
    <source>
        <dbReference type="ARBA" id="ARBA00022490"/>
    </source>
</evidence>
<evidence type="ECO:0000313" key="8">
    <source>
        <dbReference type="Proteomes" id="UP000494256"/>
    </source>
</evidence>
<dbReference type="GO" id="GO:0005829">
    <property type="term" value="C:cytosol"/>
    <property type="evidence" value="ECO:0007669"/>
    <property type="project" value="TreeGrafter"/>
</dbReference>
<dbReference type="Pfam" id="PF01171">
    <property type="entry name" value="ATP_bind_3"/>
    <property type="match status" value="1"/>
</dbReference>
<dbReference type="PANTHER" id="PTHR20882">
    <property type="entry name" value="CYTOPLASMIC TRNA 2-THIOLATION PROTEIN 2"/>
    <property type="match status" value="1"/>
</dbReference>
<dbReference type="GO" id="GO:0002143">
    <property type="term" value="P:tRNA wobble position uridine thiolation"/>
    <property type="evidence" value="ECO:0007669"/>
    <property type="project" value="TreeGrafter"/>
</dbReference>
<evidence type="ECO:0000313" key="5">
    <source>
        <dbReference type="EMBL" id="CAB3239971.1"/>
    </source>
</evidence>
<reference evidence="7 8" key="1">
    <citation type="submission" date="2020-04" db="EMBL/GenBank/DDBJ databases">
        <authorList>
            <person name="Wallbank WR R."/>
            <person name="Pardo Diaz C."/>
            <person name="Kozak K."/>
            <person name="Martin S."/>
            <person name="Jiggins C."/>
            <person name="Moest M."/>
            <person name="Warren A I."/>
            <person name="Byers J.R.P. K."/>
            <person name="Montejo-Kovacevich G."/>
            <person name="Yen C E."/>
        </authorList>
    </citation>
    <scope>NUCLEOTIDE SEQUENCE [LARGE SCALE GENOMIC DNA]</scope>
</reference>
<comment type="similarity">
    <text evidence="3">Belongs to the CTU2/NCS2 family.</text>
</comment>
<dbReference type="Pfam" id="PF10288">
    <property type="entry name" value="CTU2"/>
    <property type="match status" value="1"/>
</dbReference>
<comment type="pathway">
    <text evidence="3">tRNA modification; 5-methoxycarbonylmethyl-2-thiouridine-tRNA biosynthesis.</text>
</comment>
<evidence type="ECO:0000256" key="2">
    <source>
        <dbReference type="ARBA" id="ARBA00022694"/>
    </source>
</evidence>
<name>A0A8S1A7Y3_ARCPL</name>
<proteinExistence type="inferred from homology"/>
<dbReference type="GO" id="GO:0016779">
    <property type="term" value="F:nucleotidyltransferase activity"/>
    <property type="evidence" value="ECO:0007669"/>
    <property type="project" value="UniProtKB-UniRule"/>
</dbReference>
<evidence type="ECO:0000313" key="7">
    <source>
        <dbReference type="Proteomes" id="UP000494106"/>
    </source>
</evidence>
<gene>
    <name evidence="5" type="ORF">APLA_LOCUS8139</name>
    <name evidence="6" type="ORF">APLA_LOCUS9156</name>
</gene>
<dbReference type="InterPro" id="IPR011063">
    <property type="entry name" value="TilS/TtcA_N"/>
</dbReference>
<comment type="function">
    <text evidence="3">Plays a central role in 2-thiolation of mcm(5)S(2)U at tRNA wobble positions of tRNA(Lys), tRNA(Glu) and tRNA(Gln). May act by forming a heterodimer with NCS6/CTU1 that ligates sulfur from thiocarboxylated URM1 onto the uridine of tRNAs at wobble position.</text>
</comment>
<dbReference type="Gene3D" id="3.40.50.620">
    <property type="entry name" value="HUPs"/>
    <property type="match status" value="1"/>
</dbReference>
<sequence>MICKKCDSPKTVVLRQKDFYCDECFMISTNHKFRACLGKNKILAPNEKVLICLSGGVSSSVLLDLIQYGISLENTKKLRIVPFFIHIFDVESKTATDFILEQCKKYNFNVYMVHLSDYLNTSCQLPEQNCIPEVNCDVANQFHSMQNSMPPTARNDLLLTIKRTLFIKYAKLLQCNIVFTAETSNTLAIKLLCNLAVGRGSQVQNDIGFSDTRDEKVRIIRPMRDISKEELDYYIKIKQLYPICNSSINNTNSLQSVIASFVFDLQENFQSTISTVCKTADKIGVCADRTLGKCLICESNFNDVNFKLSALEATSISRTVSFANISSNHNTDLSNIFKNDSHTAVFPLVHKYLCYGCSRIHSEMKRSTLPPHLQIL</sequence>
<dbReference type="EMBL" id="CADEBC010000503">
    <property type="protein sequence ID" value="CAB3239971.1"/>
    <property type="molecule type" value="Genomic_DNA"/>
</dbReference>
<dbReference type="PANTHER" id="PTHR20882:SF14">
    <property type="entry name" value="CYTOPLASMIC TRNA 2-THIOLATION PROTEIN 2"/>
    <property type="match status" value="1"/>
</dbReference>
<dbReference type="SUPFAM" id="SSF52402">
    <property type="entry name" value="Adenine nucleotide alpha hydrolases-like"/>
    <property type="match status" value="1"/>
</dbReference>
<dbReference type="EMBL" id="CADEBD010000309">
    <property type="protein sequence ID" value="CAB3240603.1"/>
    <property type="molecule type" value="Genomic_DNA"/>
</dbReference>